<name>S7V469_DESML</name>
<dbReference type="PROSITE" id="PS50005">
    <property type="entry name" value="TPR"/>
    <property type="match status" value="1"/>
</dbReference>
<keyword evidence="1" id="KW-0802">TPR repeat</keyword>
<protein>
    <submittedName>
        <fullName evidence="3">Tetratricopeptide repeat-containing protein</fullName>
    </submittedName>
</protein>
<reference evidence="3 4" key="1">
    <citation type="journal article" date="2013" name="Genome Announc.">
        <title>Draft genome sequences for three mercury-methylating, sulfate-reducing bacteria.</title>
        <authorList>
            <person name="Brown S.D."/>
            <person name="Hurt R.A.Jr."/>
            <person name="Gilmour C.C."/>
            <person name="Elias D.A."/>
        </authorList>
    </citation>
    <scope>NUCLEOTIDE SEQUENCE [LARGE SCALE GENOMIC DNA]</scope>
    <source>
        <strain evidence="3 4">DSM 2059</strain>
    </source>
</reference>
<evidence type="ECO:0000313" key="3">
    <source>
        <dbReference type="EMBL" id="EPR41354.1"/>
    </source>
</evidence>
<accession>S7V469</accession>
<dbReference type="SUPFAM" id="SSF48452">
    <property type="entry name" value="TPR-like"/>
    <property type="match status" value="1"/>
</dbReference>
<sequence length="205" mass="22272">MKMSTVLGCFFFGVVLTFVGCAKPPVRSYPRPTVSYPANRPQPQTGTTRSVDAGKSGGLPEASSTLDNRLSPPAYDKPLASVGNTSTAKSATKNDYLLAAVSPLADQASRYLAKGDLDKAQTTAERAVRIDPNNAELWHLMGKIQLARRNFSQAEQLARKSNLLAKDNPQLHARNWRLIADSLRGRGNVSAAEAAMEKARRFNSR</sequence>
<dbReference type="Gene3D" id="1.25.40.10">
    <property type="entry name" value="Tetratricopeptide repeat domain"/>
    <property type="match status" value="1"/>
</dbReference>
<feature type="repeat" description="TPR" evidence="1">
    <location>
        <begin position="101"/>
        <end position="134"/>
    </location>
</feature>
<evidence type="ECO:0000313" key="4">
    <source>
        <dbReference type="Proteomes" id="UP000014977"/>
    </source>
</evidence>
<organism evidence="3 4">
    <name type="scientific">Desulfococcus multivorans DSM 2059</name>
    <dbReference type="NCBI Taxonomy" id="1121405"/>
    <lineage>
        <taxon>Bacteria</taxon>
        <taxon>Pseudomonadati</taxon>
        <taxon>Thermodesulfobacteriota</taxon>
        <taxon>Desulfobacteria</taxon>
        <taxon>Desulfobacterales</taxon>
        <taxon>Desulfococcaceae</taxon>
        <taxon>Desulfococcus</taxon>
    </lineage>
</organism>
<dbReference type="eggNOG" id="COG3071">
    <property type="taxonomic scope" value="Bacteria"/>
</dbReference>
<dbReference type="PROSITE" id="PS51257">
    <property type="entry name" value="PROKAR_LIPOPROTEIN"/>
    <property type="match status" value="1"/>
</dbReference>
<keyword evidence="4" id="KW-1185">Reference proteome</keyword>
<dbReference type="InterPro" id="IPR019734">
    <property type="entry name" value="TPR_rpt"/>
</dbReference>
<dbReference type="AlphaFoldDB" id="S7V469"/>
<feature type="region of interest" description="Disordered" evidence="2">
    <location>
        <begin position="29"/>
        <end position="86"/>
    </location>
</feature>
<comment type="caution">
    <text evidence="3">The sequence shown here is derived from an EMBL/GenBank/DDBJ whole genome shotgun (WGS) entry which is preliminary data.</text>
</comment>
<proteinExistence type="predicted"/>
<dbReference type="STRING" id="897.B2D07_06400"/>
<dbReference type="Proteomes" id="UP000014977">
    <property type="component" value="Unassembled WGS sequence"/>
</dbReference>
<evidence type="ECO:0000256" key="1">
    <source>
        <dbReference type="PROSITE-ProRule" id="PRU00339"/>
    </source>
</evidence>
<dbReference type="RefSeq" id="WP_020876566.1">
    <property type="nucleotide sequence ID" value="NZ_ATHJ01000076.1"/>
</dbReference>
<dbReference type="EMBL" id="ATHJ01000076">
    <property type="protein sequence ID" value="EPR41354.1"/>
    <property type="molecule type" value="Genomic_DNA"/>
</dbReference>
<feature type="compositionally biased region" description="Polar residues" evidence="2">
    <location>
        <begin position="41"/>
        <end position="50"/>
    </location>
</feature>
<dbReference type="OrthoDB" id="5387591at2"/>
<gene>
    <name evidence="3" type="ORF">dsmv_2135</name>
</gene>
<evidence type="ECO:0000256" key="2">
    <source>
        <dbReference type="SAM" id="MobiDB-lite"/>
    </source>
</evidence>
<dbReference type="InterPro" id="IPR011990">
    <property type="entry name" value="TPR-like_helical_dom_sf"/>
</dbReference>
<dbReference type="Pfam" id="PF14559">
    <property type="entry name" value="TPR_19"/>
    <property type="match status" value="1"/>
</dbReference>